<protein>
    <submittedName>
        <fullName evidence="3">Uncharacterized protein</fullName>
    </submittedName>
</protein>
<gene>
    <name evidence="3" type="ORF">SM757_03480</name>
</gene>
<proteinExistence type="predicted"/>
<accession>A0ABU5I953</accession>
<keyword evidence="2" id="KW-0732">Signal</keyword>
<dbReference type="RefSeq" id="WP_322464384.1">
    <property type="nucleotide sequence ID" value="NZ_JAXOJX010000003.1"/>
</dbReference>
<evidence type="ECO:0000313" key="4">
    <source>
        <dbReference type="Proteomes" id="UP001293718"/>
    </source>
</evidence>
<keyword evidence="4" id="KW-1185">Reference proteome</keyword>
<feature type="compositionally biased region" description="Low complexity" evidence="1">
    <location>
        <begin position="75"/>
        <end position="97"/>
    </location>
</feature>
<name>A0ABU5I953_9BURK</name>
<organism evidence="3 4">
    <name type="scientific">Azohydromonas lata</name>
    <dbReference type="NCBI Taxonomy" id="45677"/>
    <lineage>
        <taxon>Bacteria</taxon>
        <taxon>Pseudomonadati</taxon>
        <taxon>Pseudomonadota</taxon>
        <taxon>Betaproteobacteria</taxon>
        <taxon>Burkholderiales</taxon>
        <taxon>Sphaerotilaceae</taxon>
        <taxon>Azohydromonas</taxon>
    </lineage>
</organism>
<evidence type="ECO:0000313" key="3">
    <source>
        <dbReference type="EMBL" id="MDZ5455627.1"/>
    </source>
</evidence>
<sequence>MASWSCTAAVAVLIAVPALAAAQGAATPAAPQPVYRSAFEGYRPFTDEPVRPWRETNDTVGRIGGWKAYARESQAPDARPAAASASAPAPAAAGGAHSNHHAPAKP</sequence>
<dbReference type="Proteomes" id="UP001293718">
    <property type="component" value="Unassembled WGS sequence"/>
</dbReference>
<feature type="signal peptide" evidence="2">
    <location>
        <begin position="1"/>
        <end position="20"/>
    </location>
</feature>
<feature type="region of interest" description="Disordered" evidence="1">
    <location>
        <begin position="71"/>
        <end position="106"/>
    </location>
</feature>
<dbReference type="EMBL" id="JAXOJX010000003">
    <property type="protein sequence ID" value="MDZ5455627.1"/>
    <property type="molecule type" value="Genomic_DNA"/>
</dbReference>
<reference evidence="3 4" key="1">
    <citation type="submission" date="2023-11" db="EMBL/GenBank/DDBJ databases">
        <title>Draft genome of Azohydromonas lata strain H1 (DSM1123), a polyhydroxyalkanoate producer.</title>
        <authorList>
            <person name="Traversa D."/>
            <person name="D'Addabbo P."/>
            <person name="Pazzani C."/>
            <person name="Manzari C."/>
            <person name="Chiara M."/>
            <person name="Scrascia M."/>
        </authorList>
    </citation>
    <scope>NUCLEOTIDE SEQUENCE [LARGE SCALE GENOMIC DNA]</scope>
    <source>
        <strain evidence="3 4">H1</strain>
    </source>
</reference>
<evidence type="ECO:0000256" key="2">
    <source>
        <dbReference type="SAM" id="SignalP"/>
    </source>
</evidence>
<feature type="chain" id="PRO_5046590603" evidence="2">
    <location>
        <begin position="21"/>
        <end position="106"/>
    </location>
</feature>
<evidence type="ECO:0000256" key="1">
    <source>
        <dbReference type="SAM" id="MobiDB-lite"/>
    </source>
</evidence>
<comment type="caution">
    <text evidence="3">The sequence shown here is derived from an EMBL/GenBank/DDBJ whole genome shotgun (WGS) entry which is preliminary data.</text>
</comment>